<reference evidence="1 2" key="1">
    <citation type="submission" date="2014-12" db="EMBL/GenBank/DDBJ databases">
        <title>Genome assembly of Enhygromyxa salina DSM 15201.</title>
        <authorList>
            <person name="Sharma G."/>
            <person name="Subramanian S."/>
        </authorList>
    </citation>
    <scope>NUCLEOTIDE SEQUENCE [LARGE SCALE GENOMIC DNA]</scope>
    <source>
        <strain evidence="1 2">DSM 15201</strain>
    </source>
</reference>
<comment type="caution">
    <text evidence="1">The sequence shown here is derived from an EMBL/GenBank/DDBJ whole genome shotgun (WGS) entry which is preliminary data.</text>
</comment>
<organism evidence="1 2">
    <name type="scientific">Enhygromyxa salina</name>
    <dbReference type="NCBI Taxonomy" id="215803"/>
    <lineage>
        <taxon>Bacteria</taxon>
        <taxon>Pseudomonadati</taxon>
        <taxon>Myxococcota</taxon>
        <taxon>Polyangia</taxon>
        <taxon>Nannocystales</taxon>
        <taxon>Nannocystaceae</taxon>
        <taxon>Enhygromyxa</taxon>
    </lineage>
</organism>
<name>A0A0C2DED3_9BACT</name>
<accession>A0A0C2DED3</accession>
<dbReference type="EMBL" id="JMCC02000015">
    <property type="protein sequence ID" value="KIG18032.1"/>
    <property type="molecule type" value="Genomic_DNA"/>
</dbReference>
<dbReference type="AlphaFoldDB" id="A0A0C2DED3"/>
<evidence type="ECO:0000313" key="2">
    <source>
        <dbReference type="Proteomes" id="UP000031599"/>
    </source>
</evidence>
<gene>
    <name evidence="1" type="ORF">DB30_01919</name>
</gene>
<protein>
    <submittedName>
        <fullName evidence="1">Oxidoreductase probably involved in sulfite reduction</fullName>
    </submittedName>
</protein>
<dbReference type="Proteomes" id="UP000031599">
    <property type="component" value="Unassembled WGS sequence"/>
</dbReference>
<proteinExistence type="predicted"/>
<sequence length="163" mass="18342">MGASGKPEIAIDHWQRLGDDDPFPSLDALPVLVTLARAERDRQALEQRTGAWGVWVPGNADPEQIAERLRDRVLVAIEVTKFTDGRHYSLARLLRDRYGFTGELRAFGDVLPDQLSYMQRCGYSSFELAPGKSLETGLRCLTAFSVSYQGNTTDPRPLYRRRA</sequence>
<dbReference type="Pfam" id="PF06073">
    <property type="entry name" value="DUF934"/>
    <property type="match status" value="1"/>
</dbReference>
<evidence type="ECO:0000313" key="1">
    <source>
        <dbReference type="EMBL" id="KIG18032.1"/>
    </source>
</evidence>
<dbReference type="InterPro" id="IPR008318">
    <property type="entry name" value="UCP030820"/>
</dbReference>
<dbReference type="PIRSF" id="PIRSF030820">
    <property type="entry name" value="UCP030820"/>
    <property type="match status" value="1"/>
</dbReference>